<feature type="compositionally biased region" description="Acidic residues" evidence="1">
    <location>
        <begin position="725"/>
        <end position="744"/>
    </location>
</feature>
<feature type="region of interest" description="Disordered" evidence="1">
    <location>
        <begin position="90"/>
        <end position="109"/>
    </location>
</feature>
<evidence type="ECO:0000256" key="1">
    <source>
        <dbReference type="SAM" id="MobiDB-lite"/>
    </source>
</evidence>
<proteinExistence type="predicted"/>
<accession>A0A061BD89</accession>
<feature type="compositionally biased region" description="Low complexity" evidence="1">
    <location>
        <begin position="745"/>
        <end position="755"/>
    </location>
</feature>
<organism evidence="2">
    <name type="scientific">Rhodotorula toruloides</name>
    <name type="common">Yeast</name>
    <name type="synonym">Rhodosporidium toruloides</name>
    <dbReference type="NCBI Taxonomy" id="5286"/>
    <lineage>
        <taxon>Eukaryota</taxon>
        <taxon>Fungi</taxon>
        <taxon>Dikarya</taxon>
        <taxon>Basidiomycota</taxon>
        <taxon>Pucciniomycotina</taxon>
        <taxon>Microbotryomycetes</taxon>
        <taxon>Sporidiobolales</taxon>
        <taxon>Sporidiobolaceae</taxon>
        <taxon>Rhodotorula</taxon>
    </lineage>
</organism>
<sequence length="990" mass="107173">MAPAKKAAPPDPRQQSLLTLFSKQPKSIPQASSGPPPPPNPNSSTSTPAGSLSTSAKSIKESVKSAGTAIASAVQKGKQEVVAVAKKVTDKVKQDVAPPAPKPISTEGWKSKPSIVKALDACKSEADLVDYYVKIHSSDPNAPKYTIPDEDMVLKPLKDCGGVSFESKLRQPDDLSPSRVPSDPSDRLALFTTIFESTAQDVSDRSNHPEFDQGHQRGLHPLFGHLPSRQVLVKSCYSMIDSLGSTAAHATRGVLLSLHFGEMPAKVDVENLIAVPKQGKNGGAYGAMGTSFIEIGHALASYCGISTTAGQGQQGGLAYRIWQGHFGGKRLKEDKYFYRIAFDPTLKDKHDPKFNGDWIAFVIGAATRSLNLPSPFIVLLTIAFEGIVIKMSFSPSFELGNGSEGEMPAKVKNWEAENDRLDDYKQDKRDEAVHPLNRAFGCEASAYGHGSASPNYSEQDRLRAAQKNLQTCEEIGYDKAHGLKEFEAGLTMEDKSVLTTERMAKAAEKDPNTKLGGVVHDLLDGTRIIRATDKKGKKVHLRIYNPANIVLVDSLGSKIKKGVAYRIHVGFDDENDPHNTWVTKLTPLKPRDGLNSATADNREGRNLTKERDMAEREAERKKTGKEAGTRKEDGSYISSRKFANADYIDDDDEDAITIRADDKKTHKAFDSTEPLVDLVKLIQDRLEDEKSFDNSYSRKRANKQRDKAKKRAAKQATSAARAAGGEDESESEKESTSPEDEDDSSVSAASSAALSMNKPVKIKDYSSALASSSPSALGSIQSGTSPAFVASSSGASTSKLVQVNKDSLKVEPTSRKTLASIQAEPVSYNVSPSTSGTTSNPPSTDWSTSTNPYAVWARERQAARDKQVSAPSTTSAEASSSRKIVEIDSDDDVSMRSSRPLSHASGIYAEQPSQDEEDNVELEEDARSTDFEDDRMSISSRDSRMSGLSFASRRSTSSKMSGVEMLDNIASGKKNGKKGMGWTSGGFYDD</sequence>
<feature type="compositionally biased region" description="Low complexity" evidence="1">
    <location>
        <begin position="766"/>
        <end position="779"/>
    </location>
</feature>
<feature type="compositionally biased region" description="Acidic residues" evidence="1">
    <location>
        <begin position="913"/>
        <end position="924"/>
    </location>
</feature>
<name>A0A061BD89_RHOTO</name>
<feature type="compositionally biased region" description="Low complexity" evidence="1">
    <location>
        <begin position="42"/>
        <end position="51"/>
    </location>
</feature>
<feature type="compositionally biased region" description="Low complexity" evidence="1">
    <location>
        <begin position="714"/>
        <end position="723"/>
    </location>
</feature>
<feature type="compositionally biased region" description="Basic and acidic residues" evidence="1">
    <location>
        <begin position="857"/>
        <end position="867"/>
    </location>
</feature>
<evidence type="ECO:0000313" key="2">
    <source>
        <dbReference type="EMBL" id="CDR45841.1"/>
    </source>
</evidence>
<feature type="region of interest" description="Disordered" evidence="1">
    <location>
        <begin position="689"/>
        <end position="990"/>
    </location>
</feature>
<dbReference type="AlphaFoldDB" id="A0A061BD89"/>
<feature type="compositionally biased region" description="Basic residues" evidence="1">
    <location>
        <begin position="697"/>
        <end position="713"/>
    </location>
</feature>
<feature type="region of interest" description="Disordered" evidence="1">
    <location>
        <begin position="165"/>
        <end position="184"/>
    </location>
</feature>
<protein>
    <submittedName>
        <fullName evidence="2">RHTO0S11e05490g1_1</fullName>
    </submittedName>
</protein>
<feature type="compositionally biased region" description="Low complexity" evidence="1">
    <location>
        <begin position="869"/>
        <end position="881"/>
    </location>
</feature>
<gene>
    <name evidence="2" type="ORF">RHTO0S_11e05490g</name>
</gene>
<feature type="compositionally biased region" description="Polar residues" evidence="1">
    <location>
        <begin position="780"/>
        <end position="805"/>
    </location>
</feature>
<feature type="compositionally biased region" description="Basic and acidic residues" evidence="1">
    <location>
        <begin position="600"/>
        <end position="633"/>
    </location>
</feature>
<feature type="compositionally biased region" description="Low complexity" evidence="1">
    <location>
        <begin position="174"/>
        <end position="183"/>
    </location>
</feature>
<feature type="region of interest" description="Disordered" evidence="1">
    <location>
        <begin position="1"/>
        <end position="78"/>
    </location>
</feature>
<feature type="compositionally biased region" description="Polar residues" evidence="1">
    <location>
        <begin position="13"/>
        <end position="30"/>
    </location>
</feature>
<feature type="compositionally biased region" description="Low complexity" evidence="1">
    <location>
        <begin position="831"/>
        <end position="844"/>
    </location>
</feature>
<feature type="compositionally biased region" description="Basic and acidic residues" evidence="1">
    <location>
        <begin position="925"/>
        <end position="944"/>
    </location>
</feature>
<dbReference type="EMBL" id="LK052946">
    <property type="protein sequence ID" value="CDR45841.1"/>
    <property type="molecule type" value="Genomic_DNA"/>
</dbReference>
<reference evidence="2" key="1">
    <citation type="journal article" date="2014" name="Genome Announc.">
        <title>Draft genome sequence of Rhodosporidium toruloides CECT1137, an oleaginous yeast of biotechnological interest.</title>
        <authorList>
            <person name="Morin N."/>
            <person name="Calcas X."/>
            <person name="Devillers H."/>
            <person name="Durrens P."/>
            <person name="Sherman D.J."/>
            <person name="Nicaud J.-M."/>
            <person name="Neuveglise C."/>
        </authorList>
    </citation>
    <scope>NUCLEOTIDE SEQUENCE</scope>
    <source>
        <strain evidence="2">CECT1137</strain>
    </source>
</reference>
<feature type="region of interest" description="Disordered" evidence="1">
    <location>
        <begin position="586"/>
        <end position="633"/>
    </location>
</feature>